<proteinExistence type="predicted"/>
<dbReference type="Proteomes" id="UP001180737">
    <property type="component" value="Unassembled WGS sequence"/>
</dbReference>
<name>A0ABU2Z107_9ACTN</name>
<dbReference type="SUPFAM" id="SSF75304">
    <property type="entry name" value="Amidase signature (AS) enzymes"/>
    <property type="match status" value="1"/>
</dbReference>
<feature type="domain" description="Amidase" evidence="1">
    <location>
        <begin position="25"/>
        <end position="452"/>
    </location>
</feature>
<dbReference type="InterPro" id="IPR000120">
    <property type="entry name" value="Amidase"/>
</dbReference>
<dbReference type="Gene3D" id="3.90.1300.10">
    <property type="entry name" value="Amidase signature (AS) domain"/>
    <property type="match status" value="1"/>
</dbReference>
<dbReference type="PANTHER" id="PTHR11895">
    <property type="entry name" value="TRANSAMIDASE"/>
    <property type="match status" value="1"/>
</dbReference>
<dbReference type="InterPro" id="IPR023631">
    <property type="entry name" value="Amidase_dom"/>
</dbReference>
<accession>A0ABU2Z107</accession>
<dbReference type="RefSeq" id="WP_311591149.1">
    <property type="nucleotide sequence ID" value="NZ_JAVRFJ010000020.1"/>
</dbReference>
<evidence type="ECO:0000313" key="2">
    <source>
        <dbReference type="EMBL" id="MDT0570268.1"/>
    </source>
</evidence>
<comment type="caution">
    <text evidence="2">The sequence shown here is derived from an EMBL/GenBank/DDBJ whole genome shotgun (WGS) entry which is preliminary data.</text>
</comment>
<organism evidence="2 3">
    <name type="scientific">Streptomyces gottesmaniae</name>
    <dbReference type="NCBI Taxonomy" id="3075518"/>
    <lineage>
        <taxon>Bacteria</taxon>
        <taxon>Bacillati</taxon>
        <taxon>Actinomycetota</taxon>
        <taxon>Actinomycetes</taxon>
        <taxon>Kitasatosporales</taxon>
        <taxon>Streptomycetaceae</taxon>
        <taxon>Streptomyces</taxon>
    </lineage>
</organism>
<dbReference type="Pfam" id="PF01425">
    <property type="entry name" value="Amidase"/>
    <property type="match status" value="1"/>
</dbReference>
<gene>
    <name evidence="2" type="ORF">RM704_22810</name>
</gene>
<dbReference type="EMBL" id="JAVRFJ010000020">
    <property type="protein sequence ID" value="MDT0570268.1"/>
    <property type="molecule type" value="Genomic_DNA"/>
</dbReference>
<reference evidence="2" key="1">
    <citation type="submission" date="2024-05" db="EMBL/GenBank/DDBJ databases">
        <title>30 novel species of actinomycetes from the DSMZ collection.</title>
        <authorList>
            <person name="Nouioui I."/>
        </authorList>
    </citation>
    <scope>NUCLEOTIDE SEQUENCE</scope>
    <source>
        <strain evidence="2">DSM 3412</strain>
    </source>
</reference>
<evidence type="ECO:0000313" key="3">
    <source>
        <dbReference type="Proteomes" id="UP001180737"/>
    </source>
</evidence>
<protein>
    <submittedName>
        <fullName evidence="2">Amidase</fullName>
    </submittedName>
</protein>
<dbReference type="PANTHER" id="PTHR11895:SF76">
    <property type="entry name" value="INDOLEACETAMIDE HYDROLASE"/>
    <property type="match status" value="1"/>
</dbReference>
<dbReference type="NCBIfam" id="NF005686">
    <property type="entry name" value="PRK07486.1"/>
    <property type="match status" value="1"/>
</dbReference>
<sequence length="477" mass="51129">MHDIVALDAHALSRAVRQRTVSCVEVMQAYLSHIELVNPQVNAIVGMQDPEVSIALARERDDQLSRGEYLGWMHGFPHAVKDLAAAAGLPFTMCSPLFEDRVAAEDDVFVTRLRAAGAIVIGKTNAPEFGLGSQTYNALWGATGNAYAPDLTAGGSSGGAAAAVALRMVPVADGSDYMGSLRNPAAFNNVFGLRPSAGRVPEPGFVVSPSVVGPMARTTEDLAALLSVMAGADPGSPLSLADDPGVFARGLDGDFRGTRIAWVGDWNGYLATEPGLMALCESSFDVFESLGCTVESALPAFAPERIWKTFLTWRWWSNAASGHAFYQDPVHRARLKPEAVWEIENGLRLSGLDVSTAAAERTALYAAVQDLFGTYDFVLAPSAQVFPFDKSLHWPTEIDGRSMDTYHRWMETVACWSLTGLPVLGMPVGFNGQGLPMGVQLIGRHQADLAVLQLGHAYEQAAQWVTRTPPPLLTVGT</sequence>
<evidence type="ECO:0000259" key="1">
    <source>
        <dbReference type="Pfam" id="PF01425"/>
    </source>
</evidence>
<dbReference type="InterPro" id="IPR036928">
    <property type="entry name" value="AS_sf"/>
</dbReference>
<keyword evidence="3" id="KW-1185">Reference proteome</keyword>